<evidence type="ECO:0000256" key="1">
    <source>
        <dbReference type="SAM" id="SignalP"/>
    </source>
</evidence>
<proteinExistence type="predicted"/>
<accession>A0AAD3H0L6</accession>
<dbReference type="Proteomes" id="UP001054902">
    <property type="component" value="Unassembled WGS sequence"/>
</dbReference>
<feature type="chain" id="PRO_5042111217" evidence="1">
    <location>
        <begin position="22"/>
        <end position="435"/>
    </location>
</feature>
<evidence type="ECO:0000313" key="3">
    <source>
        <dbReference type="Proteomes" id="UP001054902"/>
    </source>
</evidence>
<dbReference type="AlphaFoldDB" id="A0AAD3H0L6"/>
<keyword evidence="3" id="KW-1185">Reference proteome</keyword>
<dbReference type="EMBL" id="BLLK01000022">
    <property type="protein sequence ID" value="GFH45693.1"/>
    <property type="molecule type" value="Genomic_DNA"/>
</dbReference>
<sequence>MNRFDFLLIFFAILIVICSLAQFAVSTIHISTLDNDIGLDVLLRKKTTKDESDNIISEGEKSTVSTEETPKIAIFFNTFSTNDTKLSSEIINEQYKAINRQPLLAKSDIYYSRLGNSTGDFRLRRCTNLNSRKCIKLTEQAKGDELVTLVPMYDFCKENPNFTVMYIHSKGTLSQNFKNNRLRDILMKAVTSKECLDLPKDGSCDTCSTQFTYFPVPSYAGNMFTARCSYVNKLIHPQKFIQEKERVINQMKSEITMVNDSQLWLKTKLYNDTEYSFRIELMKRLNPETSSVSWLGLGRYAAEHWLASHPHVKPCHVFSLQEGNPEIIYQHSFKLGLFKDAKLTKISDEMSKEYSEKYWEWKARFVTHPWYSRDGKLYEYEKLYGAIPKADSWFYTFWSGFKINDPDWDFSSVNVENKLKDFVRWHSDQDENEKI</sequence>
<feature type="signal peptide" evidence="1">
    <location>
        <begin position="1"/>
        <end position="21"/>
    </location>
</feature>
<reference evidence="2 3" key="1">
    <citation type="journal article" date="2021" name="Sci. Rep.">
        <title>The genome of the diatom Chaetoceros tenuissimus carries an ancient integrated fragment of an extant virus.</title>
        <authorList>
            <person name="Hongo Y."/>
            <person name="Kimura K."/>
            <person name="Takaki Y."/>
            <person name="Yoshida Y."/>
            <person name="Baba S."/>
            <person name="Kobayashi G."/>
            <person name="Nagasaki K."/>
            <person name="Hano T."/>
            <person name="Tomaru Y."/>
        </authorList>
    </citation>
    <scope>NUCLEOTIDE SEQUENCE [LARGE SCALE GENOMIC DNA]</scope>
    <source>
        <strain evidence="2 3">NIES-3715</strain>
    </source>
</reference>
<organism evidence="2 3">
    <name type="scientific">Chaetoceros tenuissimus</name>
    <dbReference type="NCBI Taxonomy" id="426638"/>
    <lineage>
        <taxon>Eukaryota</taxon>
        <taxon>Sar</taxon>
        <taxon>Stramenopiles</taxon>
        <taxon>Ochrophyta</taxon>
        <taxon>Bacillariophyta</taxon>
        <taxon>Coscinodiscophyceae</taxon>
        <taxon>Chaetocerotophycidae</taxon>
        <taxon>Chaetocerotales</taxon>
        <taxon>Chaetocerotaceae</taxon>
        <taxon>Chaetoceros</taxon>
    </lineage>
</organism>
<keyword evidence="1" id="KW-0732">Signal</keyword>
<name>A0AAD3H0L6_9STRA</name>
<evidence type="ECO:0000313" key="2">
    <source>
        <dbReference type="EMBL" id="GFH45693.1"/>
    </source>
</evidence>
<gene>
    <name evidence="2" type="ORF">CTEN210_02167</name>
</gene>
<comment type="caution">
    <text evidence="2">The sequence shown here is derived from an EMBL/GenBank/DDBJ whole genome shotgun (WGS) entry which is preliminary data.</text>
</comment>
<protein>
    <submittedName>
        <fullName evidence="2">Uncharacterized protein</fullName>
    </submittedName>
</protein>